<name>E1X2M0_HALMS</name>
<evidence type="ECO:0000313" key="2">
    <source>
        <dbReference type="EMBL" id="CBW26787.1"/>
    </source>
</evidence>
<dbReference type="STRING" id="862908.BMS_1972"/>
<accession>E1X2M0</accession>
<dbReference type="AlphaFoldDB" id="E1X2M0"/>
<evidence type="ECO:0000256" key="1">
    <source>
        <dbReference type="SAM" id="Phobius"/>
    </source>
</evidence>
<dbReference type="eggNOG" id="COG1716">
    <property type="taxonomic scope" value="Bacteria"/>
</dbReference>
<reference evidence="3" key="1">
    <citation type="journal article" date="2013" name="ISME J.">
        <title>A small predatory core genome in the divergent marine Bacteriovorax marinus SJ and the terrestrial Bdellovibrio bacteriovorus.</title>
        <authorList>
            <person name="Crossman L.C."/>
            <person name="Chen H."/>
            <person name="Cerdeno-Tarraga A.M."/>
            <person name="Brooks K."/>
            <person name="Quail M.A."/>
            <person name="Pineiro S.A."/>
            <person name="Hobley L."/>
            <person name="Sockett R.E."/>
            <person name="Bentley S.D."/>
            <person name="Parkhill J."/>
            <person name="Williams H.N."/>
            <person name="Stine O.C."/>
        </authorList>
    </citation>
    <scope>NUCLEOTIDE SEQUENCE [LARGE SCALE GENOMIC DNA]</scope>
    <source>
        <strain evidence="3">ATCC BAA-682 / DSM 15412 / SJ</strain>
    </source>
</reference>
<keyword evidence="1" id="KW-0472">Membrane</keyword>
<proteinExistence type="predicted"/>
<keyword evidence="1" id="KW-0812">Transmembrane</keyword>
<protein>
    <submittedName>
        <fullName evidence="2">Membrane protein</fullName>
    </submittedName>
</protein>
<dbReference type="Proteomes" id="UP000008963">
    <property type="component" value="Chromosome"/>
</dbReference>
<evidence type="ECO:0000313" key="3">
    <source>
        <dbReference type="Proteomes" id="UP000008963"/>
    </source>
</evidence>
<keyword evidence="3" id="KW-1185">Reference proteome</keyword>
<keyword evidence="1" id="KW-1133">Transmembrane helix</keyword>
<sequence length="553" mass="63961">MGQLPDNMNILIIRLIAWLTDFLIAIVFFNYLLSFDVFISVREEIIQRFVDLSFSETNSNIWSNICLIYLLTTSWRFYTSIIFGRSFSQLIFGLKNKEGFIWSRIGGGLRSFLELIFPLSLTDPFILLKSKKTIKETLSAAPLIYKSNILSKLIAPIIFIGVLLIAIGSPLLQNMTFVDGVEIAFSKVKLEKIDNRTDFSKFKHYPSESFKMSSFSAIKDSNLVFIPSFEITREKNKKRIRPYLVIHDLEREVQGDMRLKRRFSLYKVIQIASKYDPLFHIFYPELDKVINRGVQYYAIKKYDSSYGDNKLLNPIAREEMKKLIQSSFEISFQTLLSNVLSGGPFISSKIKVRNLLLSLVDSTVAPTVDMVTLGNYNFLRFKQSFESIDDSTKNYKESYIPIETLNSSVITLEWGTSVKDALAREDFKKRFLGASKWFFDYSSVFEESIEEEKFSAFTILDHFSDLKIESNERENLEKLTFSYFFDLGGDAMKRGDTTLINSLIASSNRLILLNNYARVKIKEKDIFSQKFSRLMGNLKDALTTKNKEFFEVK</sequence>
<dbReference type="HOGENOM" id="CLU_492409_0_0_7"/>
<dbReference type="KEGG" id="bmx:BMS_1972"/>
<dbReference type="EMBL" id="FQ312005">
    <property type="protein sequence ID" value="CBW26787.1"/>
    <property type="molecule type" value="Genomic_DNA"/>
</dbReference>
<dbReference type="PATRIC" id="fig|862908.3.peg.1872"/>
<organism evidence="2 3">
    <name type="scientific">Halobacteriovorax marinus (strain ATCC BAA-682 / DSM 15412 / SJ)</name>
    <name type="common">Bacteriovorax marinus</name>
    <dbReference type="NCBI Taxonomy" id="862908"/>
    <lineage>
        <taxon>Bacteria</taxon>
        <taxon>Pseudomonadati</taxon>
        <taxon>Bdellovibrionota</taxon>
        <taxon>Bacteriovoracia</taxon>
        <taxon>Bacteriovoracales</taxon>
        <taxon>Halobacteriovoraceae</taxon>
        <taxon>Halobacteriovorax</taxon>
    </lineage>
</organism>
<feature type="transmembrane region" description="Helical" evidence="1">
    <location>
        <begin position="153"/>
        <end position="172"/>
    </location>
</feature>
<feature type="transmembrane region" description="Helical" evidence="1">
    <location>
        <begin position="12"/>
        <end position="33"/>
    </location>
</feature>
<gene>
    <name evidence="2" type="ordered locus">BMS_1972</name>
</gene>